<dbReference type="OrthoDB" id="5428737at2759"/>
<keyword evidence="5" id="KW-1185">Reference proteome</keyword>
<keyword evidence="2" id="KW-0472">Membrane</keyword>
<name>A0A7S9PVH2_EPIFF</name>
<dbReference type="PANTHER" id="PTHR39405:SF1">
    <property type="entry name" value="DSC E3 UBIQUITIN LIGASE COMPLEX SUBUNIT 4"/>
    <property type="match status" value="1"/>
</dbReference>
<evidence type="ECO:0000313" key="5">
    <source>
        <dbReference type="Proteomes" id="UP000594364"/>
    </source>
</evidence>
<accession>A0A7S9PVH2</accession>
<dbReference type="Proteomes" id="UP000594364">
    <property type="component" value="Chromosome 3"/>
</dbReference>
<dbReference type="EMBL" id="CP031387">
    <property type="protein sequence ID" value="QPG99960.1"/>
    <property type="molecule type" value="Genomic_DNA"/>
</dbReference>
<gene>
    <name evidence="4" type="ORF">C2857_002995</name>
</gene>
<dbReference type="InterPro" id="IPR013715">
    <property type="entry name" value="DUF1746"/>
</dbReference>
<reference evidence="4 5" key="1">
    <citation type="journal article" date="2018" name="PLoS Genet.">
        <title>Repeat elements organise 3D genome structure and mediate transcription in the filamentous fungus Epichloe festucae.</title>
        <authorList>
            <person name="Winter D.J."/>
            <person name="Ganley A.R.D."/>
            <person name="Young C.A."/>
            <person name="Liachko I."/>
            <person name="Schardl C.L."/>
            <person name="Dupont P.Y."/>
            <person name="Berry D."/>
            <person name="Ram A."/>
            <person name="Scott B."/>
            <person name="Cox M.P."/>
        </authorList>
    </citation>
    <scope>NUCLEOTIDE SEQUENCE [LARGE SCALE GENOMIC DNA]</scope>
    <source>
        <strain evidence="4 5">Fl1</strain>
    </source>
</reference>
<feature type="domain" description="DUF1746" evidence="3">
    <location>
        <begin position="93"/>
        <end position="207"/>
    </location>
</feature>
<keyword evidence="2" id="KW-1133">Transmembrane helix</keyword>
<organism evidence="4 5">
    <name type="scientific">Epichloe festucae (strain Fl1)</name>
    <dbReference type="NCBI Taxonomy" id="877507"/>
    <lineage>
        <taxon>Eukaryota</taxon>
        <taxon>Fungi</taxon>
        <taxon>Dikarya</taxon>
        <taxon>Ascomycota</taxon>
        <taxon>Pezizomycotina</taxon>
        <taxon>Sordariomycetes</taxon>
        <taxon>Hypocreomycetidae</taxon>
        <taxon>Hypocreales</taxon>
        <taxon>Clavicipitaceae</taxon>
        <taxon>Epichloe</taxon>
    </lineage>
</organism>
<evidence type="ECO:0000256" key="1">
    <source>
        <dbReference type="SAM" id="MobiDB-lite"/>
    </source>
</evidence>
<dbReference type="AlphaFoldDB" id="A0A7S9PVH2"/>
<dbReference type="GO" id="GO:0032933">
    <property type="term" value="P:SREBP signaling pathway"/>
    <property type="evidence" value="ECO:0007669"/>
    <property type="project" value="InterPro"/>
</dbReference>
<evidence type="ECO:0000313" key="4">
    <source>
        <dbReference type="EMBL" id="QPG99960.1"/>
    </source>
</evidence>
<feature type="transmembrane region" description="Helical" evidence="2">
    <location>
        <begin position="137"/>
        <end position="159"/>
    </location>
</feature>
<feature type="region of interest" description="Disordered" evidence="1">
    <location>
        <begin position="262"/>
        <end position="314"/>
    </location>
</feature>
<feature type="compositionally biased region" description="Basic residues" evidence="1">
    <location>
        <begin position="61"/>
        <end position="75"/>
    </location>
</feature>
<keyword evidence="2" id="KW-0812">Transmembrane</keyword>
<dbReference type="PANTHER" id="PTHR39405">
    <property type="entry name" value="DSC E3 UBIQUITIN LIGASE COMPLEX SUBUNIT 4"/>
    <property type="match status" value="1"/>
</dbReference>
<dbReference type="InterPro" id="IPR038967">
    <property type="entry name" value="Dsc4-like"/>
</dbReference>
<feature type="region of interest" description="Disordered" evidence="1">
    <location>
        <begin position="1"/>
        <end position="76"/>
    </location>
</feature>
<proteinExistence type="predicted"/>
<evidence type="ECO:0000259" key="3">
    <source>
        <dbReference type="Pfam" id="PF08508"/>
    </source>
</evidence>
<dbReference type="GO" id="GO:0005783">
    <property type="term" value="C:endoplasmic reticulum"/>
    <property type="evidence" value="ECO:0007669"/>
    <property type="project" value="TreeGrafter"/>
</dbReference>
<sequence length="380" mass="41810">MNHDRAPRSPALARGSSSTRQADDNDTTPSPSPSPIQTPNDPTIAGVDADDNGESQPRSPSRSRRRRKKKSKKGRNPGLVKKLCFVTHLLKTLDLLVFAELSGLYYMECSMFRFLLRAVGQYMYLTPKDETFPFLMPAGRVHVLLVVIPNLVCMFLHLFTSIPRGPDFHRGYQHGGLIIDFVGQRPATYPMYYLLADFAILLIQCLMLTVHTQREQLRVLLKTFRPIMPELSDETEAAVRSAQDLDAEERGVSLHAQHVPASATNATAVDESGGIEMRDPLNGSLETAEGSEQNGEAAASLLQRTASEDSPRAQLSDVMNSGNAVLGNYYIVQSLMSAAGELERTAAHSLRTISYGATLATLQARRRAALAQSATMRPNR</sequence>
<dbReference type="GO" id="GO:0044695">
    <property type="term" value="C:Dsc E3 ubiquitin ligase complex"/>
    <property type="evidence" value="ECO:0007669"/>
    <property type="project" value="InterPro"/>
</dbReference>
<protein>
    <recommendedName>
        <fullName evidence="3">DUF1746 domain-containing protein</fullName>
    </recommendedName>
</protein>
<evidence type="ECO:0000256" key="2">
    <source>
        <dbReference type="SAM" id="Phobius"/>
    </source>
</evidence>
<feature type="transmembrane region" description="Helical" evidence="2">
    <location>
        <begin position="191"/>
        <end position="210"/>
    </location>
</feature>
<dbReference type="Pfam" id="PF08508">
    <property type="entry name" value="DUF1746"/>
    <property type="match status" value="1"/>
</dbReference>